<dbReference type="EMBL" id="MNUI01000035">
    <property type="protein sequence ID" value="OIN89302.1"/>
    <property type="molecule type" value="Genomic_DNA"/>
</dbReference>
<gene>
    <name evidence="2" type="ORF">AUJ59_01920</name>
</gene>
<dbReference type="PANTHER" id="PTHR35800">
    <property type="entry name" value="PROTEIN JAG"/>
    <property type="match status" value="1"/>
</dbReference>
<sequence length="150" mass="16608">MDKLKKLSRELLAHLGVKSETIKITEDKTGSVGLEVAVDEAEAGILIGYHGETIAALQLLLGMMLYRQTGKWAKLVVNVGDYRQKRTDYLTALAQDTAVKVAETGEPLALYNLNPFERRIVHVALSERKEIVTESQGEGKSRFLVVSPKQ</sequence>
<dbReference type="InterPro" id="IPR039247">
    <property type="entry name" value="KhpB"/>
</dbReference>
<name>A0A1J4RTR9_9BACT</name>
<proteinExistence type="predicted"/>
<dbReference type="PANTHER" id="PTHR35800:SF1">
    <property type="entry name" value="RNA-BINDING PROTEIN KHPB"/>
    <property type="match status" value="1"/>
</dbReference>
<comment type="caution">
    <text evidence="2">The sequence shown here is derived from an EMBL/GenBank/DDBJ whole genome shotgun (WGS) entry which is preliminary data.</text>
</comment>
<feature type="domain" description="R3H" evidence="1">
    <location>
        <begin position="84"/>
        <end position="150"/>
    </location>
</feature>
<dbReference type="SUPFAM" id="SSF82708">
    <property type="entry name" value="R3H domain"/>
    <property type="match status" value="1"/>
</dbReference>
<evidence type="ECO:0000313" key="2">
    <source>
        <dbReference type="EMBL" id="OIN89302.1"/>
    </source>
</evidence>
<dbReference type="AlphaFoldDB" id="A0A1J4RTR9"/>
<dbReference type="CDD" id="cd02414">
    <property type="entry name" value="KH-II_Jag"/>
    <property type="match status" value="1"/>
</dbReference>
<dbReference type="Gene3D" id="3.30.1370.50">
    <property type="entry name" value="R3H-like domain"/>
    <property type="match status" value="1"/>
</dbReference>
<dbReference type="Proteomes" id="UP000183144">
    <property type="component" value="Unassembled WGS sequence"/>
</dbReference>
<organism evidence="2 3">
    <name type="scientific">Candidatus Beckwithbacteria bacterium CG1_02_47_37</name>
    <dbReference type="NCBI Taxonomy" id="1805034"/>
    <lineage>
        <taxon>Bacteria</taxon>
        <taxon>Candidatus Beckwithiibacteriota</taxon>
    </lineage>
</organism>
<dbReference type="InterPro" id="IPR038008">
    <property type="entry name" value="Jag_KH"/>
</dbReference>
<evidence type="ECO:0000259" key="1">
    <source>
        <dbReference type="PROSITE" id="PS51061"/>
    </source>
</evidence>
<dbReference type="GO" id="GO:0003723">
    <property type="term" value="F:RNA binding"/>
    <property type="evidence" value="ECO:0007669"/>
    <property type="project" value="InterPro"/>
</dbReference>
<dbReference type="Pfam" id="PF01424">
    <property type="entry name" value="R3H"/>
    <property type="match status" value="1"/>
</dbReference>
<evidence type="ECO:0000313" key="3">
    <source>
        <dbReference type="Proteomes" id="UP000183144"/>
    </source>
</evidence>
<protein>
    <recommendedName>
        <fullName evidence="1">R3H domain-containing protein</fullName>
    </recommendedName>
</protein>
<accession>A0A1J4RTR9</accession>
<dbReference type="CDD" id="cd02644">
    <property type="entry name" value="R3H_jag"/>
    <property type="match status" value="1"/>
</dbReference>
<reference evidence="2 3" key="1">
    <citation type="journal article" date="2016" name="Environ. Microbiol.">
        <title>Genomic resolution of a cold subsurface aquifer community provides metabolic insights for novel microbes adapted to high CO concentrations.</title>
        <authorList>
            <person name="Probst A.J."/>
            <person name="Castelle C.J."/>
            <person name="Singh A."/>
            <person name="Brown C.T."/>
            <person name="Anantharaman K."/>
            <person name="Sharon I."/>
            <person name="Hug L.A."/>
            <person name="Burstein D."/>
            <person name="Emerson J.B."/>
            <person name="Thomas B.C."/>
            <person name="Banfield J.F."/>
        </authorList>
    </citation>
    <scope>NUCLEOTIDE SEQUENCE [LARGE SCALE GENOMIC DNA]</scope>
    <source>
        <strain evidence="2">CG1_02_47_37</strain>
    </source>
</reference>
<dbReference type="SMART" id="SM00393">
    <property type="entry name" value="R3H"/>
    <property type="match status" value="1"/>
</dbReference>
<dbReference type="InterPro" id="IPR015946">
    <property type="entry name" value="KH_dom-like_a/b"/>
</dbReference>
<dbReference type="InterPro" id="IPR001374">
    <property type="entry name" value="R3H_dom"/>
</dbReference>
<dbReference type="InterPro" id="IPR036867">
    <property type="entry name" value="R3H_dom_sf"/>
</dbReference>
<dbReference type="InterPro" id="IPR034079">
    <property type="entry name" value="R3H_KhpB"/>
</dbReference>
<dbReference type="Pfam" id="PF13083">
    <property type="entry name" value="KH_KhpA-B"/>
    <property type="match status" value="1"/>
</dbReference>
<dbReference type="STRING" id="1805034.AUJ59_01920"/>
<dbReference type="PROSITE" id="PS51061">
    <property type="entry name" value="R3H"/>
    <property type="match status" value="1"/>
</dbReference>
<dbReference type="Gene3D" id="3.30.300.20">
    <property type="match status" value="1"/>
</dbReference>